<protein>
    <submittedName>
        <fullName evidence="2">Uncharacterized protein</fullName>
    </submittedName>
</protein>
<dbReference type="Proteomes" id="UP000001930">
    <property type="component" value="Chromosome I"/>
</dbReference>
<evidence type="ECO:0000313" key="2">
    <source>
        <dbReference type="EMBL" id="ABC37079.1"/>
    </source>
</evidence>
<accession>Q2T1C4</accession>
<name>Q2T1C4_BURTA</name>
<evidence type="ECO:0000256" key="1">
    <source>
        <dbReference type="SAM" id="MobiDB-lite"/>
    </source>
</evidence>
<dbReference type="AlphaFoldDB" id="Q2T1C4"/>
<dbReference type="HOGENOM" id="CLU_2804277_0_0_4"/>
<organism evidence="2 3">
    <name type="scientific">Burkholderia thailandensis (strain ATCC 700388 / DSM 13276 / CCUG 48851 / CIP 106301 / E264)</name>
    <dbReference type="NCBI Taxonomy" id="271848"/>
    <lineage>
        <taxon>Bacteria</taxon>
        <taxon>Pseudomonadati</taxon>
        <taxon>Pseudomonadota</taxon>
        <taxon>Betaproteobacteria</taxon>
        <taxon>Burkholderiales</taxon>
        <taxon>Burkholderiaceae</taxon>
        <taxon>Burkholderia</taxon>
        <taxon>pseudomallei group</taxon>
    </lineage>
</organism>
<reference evidence="2 3" key="1">
    <citation type="journal article" date="2005" name="BMC Genomics">
        <title>Bacterial genome adaptation to niches: divergence of the potential virulence genes in three Burkholderia species of different survival strategies.</title>
        <authorList>
            <person name="Kim H.S."/>
            <person name="Schell M.A."/>
            <person name="Yu Y."/>
            <person name="Ulrich R.L."/>
            <person name="Sarria S.H."/>
            <person name="Nierman W.C."/>
            <person name="DeShazer D."/>
        </authorList>
    </citation>
    <scope>NUCLEOTIDE SEQUENCE [LARGE SCALE GENOMIC DNA]</scope>
    <source>
        <strain evidence="3">ATCC 700388 / DSM 13276 / CCUG 48851 / CIP 106301 / E264</strain>
    </source>
</reference>
<feature type="region of interest" description="Disordered" evidence="1">
    <location>
        <begin position="14"/>
        <end position="40"/>
    </location>
</feature>
<dbReference type="KEGG" id="bte:BTH_I0467"/>
<keyword evidence="3" id="KW-1185">Reference proteome</keyword>
<dbReference type="EMBL" id="CP000086">
    <property type="protein sequence ID" value="ABC37079.1"/>
    <property type="molecule type" value="Genomic_DNA"/>
</dbReference>
<proteinExistence type="predicted"/>
<gene>
    <name evidence="2" type="ordered locus">BTH_I0467</name>
</gene>
<sequence>MNRLKKLNMVSLAEEAGDGARRRMHRPRSVPEPGGVRAAGSRAANPAFYQALALRRAAAAWRALRLW</sequence>
<evidence type="ECO:0000313" key="3">
    <source>
        <dbReference type="Proteomes" id="UP000001930"/>
    </source>
</evidence>